<dbReference type="PANTHER" id="PTHR42673:SF4">
    <property type="entry name" value="MALEYLACETOACETATE ISOMERASE"/>
    <property type="match status" value="1"/>
</dbReference>
<gene>
    <name evidence="2" type="ORF">GS601_15475</name>
</gene>
<keyword evidence="3" id="KW-1185">Reference proteome</keyword>
<protein>
    <submittedName>
        <fullName evidence="2">Glutathione S-transferase</fullName>
    </submittedName>
</protein>
<dbReference type="EMBL" id="WVIE01000018">
    <property type="protein sequence ID" value="NDJ18670.1"/>
    <property type="molecule type" value="Genomic_DNA"/>
</dbReference>
<evidence type="ECO:0000259" key="1">
    <source>
        <dbReference type="PROSITE" id="PS50404"/>
    </source>
</evidence>
<dbReference type="Gene3D" id="3.40.30.10">
    <property type="entry name" value="Glutaredoxin"/>
    <property type="match status" value="1"/>
</dbReference>
<dbReference type="InterPro" id="IPR036249">
    <property type="entry name" value="Thioredoxin-like_sf"/>
</dbReference>
<sequence>MLELYQFELSHYVEKIRLILDYKGLEYRKINVTPGIGQIELFQMSGQRQVPVLKDGSEIIADSTAIAEYLDKKYPEKPLLPSDLKQKGVCLQMEQWADESIGLNARKALIGALSKNQTFRTAVLPNSTPDILKNVVSAIPSDFLSVLGLGVGMGPDAVKTAEAELKRSLTALCFILMEQPYLLGDTPTLADFAVAGLTMYVKFPKGPYLDIPQGLKDQGVPGIADVGTFEPFFTWRDKLYTDFRRAFSSAGYPGASGSAPTSINID</sequence>
<dbReference type="GO" id="GO:0016034">
    <property type="term" value="F:maleylacetoacetate isomerase activity"/>
    <property type="evidence" value="ECO:0007669"/>
    <property type="project" value="TreeGrafter"/>
</dbReference>
<proteinExistence type="predicted"/>
<dbReference type="PROSITE" id="PS50404">
    <property type="entry name" value="GST_NTER"/>
    <property type="match status" value="1"/>
</dbReference>
<dbReference type="InterPro" id="IPR036282">
    <property type="entry name" value="Glutathione-S-Trfase_C_sf"/>
</dbReference>
<accession>A0A8J7Z3L0</accession>
<dbReference type="SFLD" id="SFLDS00019">
    <property type="entry name" value="Glutathione_Transferase_(cytos"/>
    <property type="match status" value="1"/>
</dbReference>
<name>A0A8J7Z3L0_9CYAN</name>
<comment type="caution">
    <text evidence="2">The sequence shown here is derived from an EMBL/GenBank/DDBJ whole genome shotgun (WGS) entry which is preliminary data.</text>
</comment>
<dbReference type="SUPFAM" id="SSF52833">
    <property type="entry name" value="Thioredoxin-like"/>
    <property type="match status" value="1"/>
</dbReference>
<dbReference type="Pfam" id="PF13417">
    <property type="entry name" value="GST_N_3"/>
    <property type="match status" value="1"/>
</dbReference>
<dbReference type="Gene3D" id="1.20.1050.10">
    <property type="match status" value="1"/>
</dbReference>
<dbReference type="Pfam" id="PF13410">
    <property type="entry name" value="GST_C_2"/>
    <property type="match status" value="1"/>
</dbReference>
<dbReference type="InterPro" id="IPR040079">
    <property type="entry name" value="Glutathione_S-Trfase"/>
</dbReference>
<organism evidence="2 3">
    <name type="scientific">Myxacorys almedinensis A</name>
    <dbReference type="NCBI Taxonomy" id="2690445"/>
    <lineage>
        <taxon>Bacteria</taxon>
        <taxon>Bacillati</taxon>
        <taxon>Cyanobacteriota</taxon>
        <taxon>Cyanophyceae</taxon>
        <taxon>Leptolyngbyales</taxon>
        <taxon>Leptolyngbyaceae</taxon>
        <taxon>Myxacorys</taxon>
        <taxon>Myxacorys almedinensis</taxon>
    </lineage>
</organism>
<dbReference type="GO" id="GO:0006559">
    <property type="term" value="P:L-phenylalanine catabolic process"/>
    <property type="evidence" value="ECO:0007669"/>
    <property type="project" value="TreeGrafter"/>
</dbReference>
<evidence type="ECO:0000313" key="2">
    <source>
        <dbReference type="EMBL" id="NDJ18670.1"/>
    </source>
</evidence>
<dbReference type="PANTHER" id="PTHR42673">
    <property type="entry name" value="MALEYLACETOACETATE ISOMERASE"/>
    <property type="match status" value="1"/>
</dbReference>
<dbReference type="GO" id="GO:0006749">
    <property type="term" value="P:glutathione metabolic process"/>
    <property type="evidence" value="ECO:0007669"/>
    <property type="project" value="TreeGrafter"/>
</dbReference>
<dbReference type="AlphaFoldDB" id="A0A8J7Z3L0"/>
<dbReference type="InterPro" id="IPR004045">
    <property type="entry name" value="Glutathione_S-Trfase_N"/>
</dbReference>
<evidence type="ECO:0000313" key="3">
    <source>
        <dbReference type="Proteomes" id="UP000646053"/>
    </source>
</evidence>
<dbReference type="Proteomes" id="UP000646053">
    <property type="component" value="Unassembled WGS sequence"/>
</dbReference>
<dbReference type="PROSITE" id="PS51354">
    <property type="entry name" value="GLUTAREDOXIN_2"/>
    <property type="match status" value="1"/>
</dbReference>
<dbReference type="CDD" id="cd00299">
    <property type="entry name" value="GST_C_family"/>
    <property type="match status" value="1"/>
</dbReference>
<dbReference type="CDD" id="cd00570">
    <property type="entry name" value="GST_N_family"/>
    <property type="match status" value="1"/>
</dbReference>
<dbReference type="SUPFAM" id="SSF47616">
    <property type="entry name" value="GST C-terminal domain-like"/>
    <property type="match status" value="1"/>
</dbReference>
<reference evidence="2" key="1">
    <citation type="submission" date="2019-12" db="EMBL/GenBank/DDBJ databases">
        <title>High-Quality draft genome sequences of three cyanobacteria isolated from the limestone walls of the Old Cathedral of Coimbra.</title>
        <authorList>
            <person name="Tiago I."/>
            <person name="Soares F."/>
            <person name="Portugal A."/>
        </authorList>
    </citation>
    <scope>NUCLEOTIDE SEQUENCE</scope>
    <source>
        <strain evidence="2">A</strain>
    </source>
</reference>
<dbReference type="GO" id="GO:0004364">
    <property type="term" value="F:glutathione transferase activity"/>
    <property type="evidence" value="ECO:0007669"/>
    <property type="project" value="TreeGrafter"/>
</dbReference>
<feature type="domain" description="GST N-terminal" evidence="1">
    <location>
        <begin position="1"/>
        <end position="78"/>
    </location>
</feature>